<dbReference type="FunFam" id="3.30.70.1230:FF:000050">
    <property type="entry name" value="Guanylate cyclase"/>
    <property type="match status" value="1"/>
</dbReference>
<evidence type="ECO:0000256" key="1">
    <source>
        <dbReference type="ARBA" id="ARBA00001436"/>
    </source>
</evidence>
<evidence type="ECO:0000313" key="12">
    <source>
        <dbReference type="EMBL" id="GMS99198.1"/>
    </source>
</evidence>
<dbReference type="SMART" id="SM00044">
    <property type="entry name" value="CYCc"/>
    <property type="match status" value="1"/>
</dbReference>
<evidence type="ECO:0000256" key="8">
    <source>
        <dbReference type="ARBA" id="ARBA00023136"/>
    </source>
</evidence>
<evidence type="ECO:0000256" key="4">
    <source>
        <dbReference type="ARBA" id="ARBA00022692"/>
    </source>
</evidence>
<accession>A0AAV5TYN9</accession>
<gene>
    <name evidence="12" type="ORF">PENTCL1PPCAC_21373</name>
</gene>
<keyword evidence="10" id="KW-0456">Lyase</keyword>
<comment type="caution">
    <text evidence="12">The sequence shown here is derived from an EMBL/GenBank/DDBJ whole genome shotgun (WGS) entry which is preliminary data.</text>
</comment>
<feature type="non-terminal residue" evidence="12">
    <location>
        <position position="1"/>
    </location>
</feature>
<keyword evidence="8" id="KW-0472">Membrane</keyword>
<comment type="catalytic activity">
    <reaction evidence="1">
        <text>GTP = 3',5'-cyclic GMP + diphosphate</text>
        <dbReference type="Rhea" id="RHEA:13665"/>
        <dbReference type="ChEBI" id="CHEBI:33019"/>
        <dbReference type="ChEBI" id="CHEBI:37565"/>
        <dbReference type="ChEBI" id="CHEBI:57746"/>
        <dbReference type="EC" id="4.6.1.2"/>
    </reaction>
</comment>
<evidence type="ECO:0000256" key="3">
    <source>
        <dbReference type="ARBA" id="ARBA00022475"/>
    </source>
</evidence>
<dbReference type="EMBL" id="BTSX01000005">
    <property type="protein sequence ID" value="GMS99198.1"/>
    <property type="molecule type" value="Genomic_DNA"/>
</dbReference>
<dbReference type="Pfam" id="PF00211">
    <property type="entry name" value="Guanylate_cyc"/>
    <property type="match status" value="1"/>
</dbReference>
<dbReference type="GO" id="GO:0004383">
    <property type="term" value="F:guanylate cyclase activity"/>
    <property type="evidence" value="ECO:0007669"/>
    <property type="project" value="UniProtKB-EC"/>
</dbReference>
<dbReference type="GO" id="GO:0005886">
    <property type="term" value="C:plasma membrane"/>
    <property type="evidence" value="ECO:0007669"/>
    <property type="project" value="UniProtKB-SubCell"/>
</dbReference>
<dbReference type="GO" id="GO:0004016">
    <property type="term" value="F:adenylate cyclase activity"/>
    <property type="evidence" value="ECO:0007669"/>
    <property type="project" value="TreeGrafter"/>
</dbReference>
<dbReference type="InterPro" id="IPR050401">
    <property type="entry name" value="Cyclic_nucleotide_synthase"/>
</dbReference>
<keyword evidence="6" id="KW-0547">Nucleotide-binding</keyword>
<keyword evidence="13" id="KW-1185">Reference proteome</keyword>
<keyword evidence="3" id="KW-1003">Cell membrane</keyword>
<evidence type="ECO:0000256" key="9">
    <source>
        <dbReference type="ARBA" id="ARBA00023180"/>
    </source>
</evidence>
<dbReference type="SUPFAM" id="SSF55073">
    <property type="entry name" value="Nucleotide cyclase"/>
    <property type="match status" value="1"/>
</dbReference>
<keyword evidence="9" id="KW-0325">Glycoprotein</keyword>
<keyword evidence="7" id="KW-1133">Transmembrane helix</keyword>
<dbReference type="GO" id="GO:0035556">
    <property type="term" value="P:intracellular signal transduction"/>
    <property type="evidence" value="ECO:0007669"/>
    <property type="project" value="InterPro"/>
</dbReference>
<proteinExistence type="predicted"/>
<dbReference type="GO" id="GO:0001653">
    <property type="term" value="F:peptide receptor activity"/>
    <property type="evidence" value="ECO:0007669"/>
    <property type="project" value="TreeGrafter"/>
</dbReference>
<dbReference type="PANTHER" id="PTHR11920:SF355">
    <property type="entry name" value="RECEPTOR-TYPE GUANYLATE CYCLASE GCY-10-RELATED"/>
    <property type="match status" value="1"/>
</dbReference>
<organism evidence="12 13">
    <name type="scientific">Pristionchus entomophagus</name>
    <dbReference type="NCBI Taxonomy" id="358040"/>
    <lineage>
        <taxon>Eukaryota</taxon>
        <taxon>Metazoa</taxon>
        <taxon>Ecdysozoa</taxon>
        <taxon>Nematoda</taxon>
        <taxon>Chromadorea</taxon>
        <taxon>Rhabditida</taxon>
        <taxon>Rhabditina</taxon>
        <taxon>Diplogasteromorpha</taxon>
        <taxon>Diplogasteroidea</taxon>
        <taxon>Neodiplogasteridae</taxon>
        <taxon>Pristionchus</taxon>
    </lineage>
</organism>
<evidence type="ECO:0000256" key="2">
    <source>
        <dbReference type="ARBA" id="ARBA00004251"/>
    </source>
</evidence>
<evidence type="ECO:0000313" key="13">
    <source>
        <dbReference type="Proteomes" id="UP001432027"/>
    </source>
</evidence>
<dbReference type="InterPro" id="IPR001054">
    <property type="entry name" value="A/G_cyclase"/>
</dbReference>
<evidence type="ECO:0000256" key="7">
    <source>
        <dbReference type="ARBA" id="ARBA00022989"/>
    </source>
</evidence>
<keyword evidence="5" id="KW-0732">Signal</keyword>
<evidence type="ECO:0000256" key="10">
    <source>
        <dbReference type="ARBA" id="ARBA00023239"/>
    </source>
</evidence>
<evidence type="ECO:0000256" key="5">
    <source>
        <dbReference type="ARBA" id="ARBA00022729"/>
    </source>
</evidence>
<evidence type="ECO:0000259" key="11">
    <source>
        <dbReference type="PROSITE" id="PS50125"/>
    </source>
</evidence>
<feature type="non-terminal residue" evidence="12">
    <location>
        <position position="272"/>
    </location>
</feature>
<dbReference type="Proteomes" id="UP001432027">
    <property type="component" value="Unassembled WGS sequence"/>
</dbReference>
<comment type="subcellular location">
    <subcellularLocation>
        <location evidence="2">Cell membrane</location>
        <topology evidence="2">Single-pass type I membrane protein</topology>
    </subcellularLocation>
</comment>
<reference evidence="12" key="1">
    <citation type="submission" date="2023-10" db="EMBL/GenBank/DDBJ databases">
        <title>Genome assembly of Pristionchus species.</title>
        <authorList>
            <person name="Yoshida K."/>
            <person name="Sommer R.J."/>
        </authorList>
    </citation>
    <scope>NUCLEOTIDE SEQUENCE</scope>
    <source>
        <strain evidence="12">RS0144</strain>
    </source>
</reference>
<dbReference type="GO" id="GO:0007168">
    <property type="term" value="P:receptor guanylyl cyclase signaling pathway"/>
    <property type="evidence" value="ECO:0007669"/>
    <property type="project" value="TreeGrafter"/>
</dbReference>
<dbReference type="CDD" id="cd07302">
    <property type="entry name" value="CHD"/>
    <property type="match status" value="1"/>
</dbReference>
<sequence length="272" mass="30062">EAATVLFCQLVDFGLLVEKTSAVYTISFLNDVFNRFDEIIKAHDAYKVETTGETYMVASGVPNENDGRHVFEIADVALEIREKTYAYKVESVEDYKVRVRIGFHCGPIAAGVIGIRSPRYCLFGDTVNFASRMQSNCPPNQIQTSEITAVRLMENKEYDLVQRGIVKVKGKGDVNCYWLNEHIHGEHGIVTEEIIVGKGRPPTSNTTFVRPVVMSSAGNRCQQQGGGGSGEGAQLLVTGTSEVLLIETNVEAPVRLMTANRPRSRRTSKIDE</sequence>
<dbReference type="PANTHER" id="PTHR11920">
    <property type="entry name" value="GUANYLYL CYCLASE"/>
    <property type="match status" value="1"/>
</dbReference>
<evidence type="ECO:0000256" key="6">
    <source>
        <dbReference type="ARBA" id="ARBA00022741"/>
    </source>
</evidence>
<dbReference type="AlphaFoldDB" id="A0AAV5TYN9"/>
<protein>
    <recommendedName>
        <fullName evidence="11">Guanylate cyclase domain-containing protein</fullName>
    </recommendedName>
</protein>
<name>A0AAV5TYN9_9BILA</name>
<dbReference type="GO" id="GO:0007606">
    <property type="term" value="P:sensory perception of chemical stimulus"/>
    <property type="evidence" value="ECO:0007669"/>
    <property type="project" value="UniProtKB-ARBA"/>
</dbReference>
<keyword evidence="4" id="KW-0812">Transmembrane</keyword>
<dbReference type="PROSITE" id="PS50125">
    <property type="entry name" value="GUANYLATE_CYCLASE_2"/>
    <property type="match status" value="1"/>
</dbReference>
<dbReference type="InterPro" id="IPR029787">
    <property type="entry name" value="Nucleotide_cyclase"/>
</dbReference>
<feature type="domain" description="Guanylate cyclase" evidence="11">
    <location>
        <begin position="4"/>
        <end position="134"/>
    </location>
</feature>
<dbReference type="GO" id="GO:0000166">
    <property type="term" value="F:nucleotide binding"/>
    <property type="evidence" value="ECO:0007669"/>
    <property type="project" value="UniProtKB-KW"/>
</dbReference>
<dbReference type="Gene3D" id="3.30.70.1230">
    <property type="entry name" value="Nucleotide cyclase"/>
    <property type="match status" value="1"/>
</dbReference>